<organism evidence="1 2">
    <name type="scientific">Candidatus Magnetobacterium casense</name>
    <dbReference type="NCBI Taxonomy" id="1455061"/>
    <lineage>
        <taxon>Bacteria</taxon>
        <taxon>Pseudomonadati</taxon>
        <taxon>Nitrospirota</taxon>
        <taxon>Thermodesulfovibrionia</taxon>
        <taxon>Thermodesulfovibrionales</taxon>
        <taxon>Candidatus Magnetobacteriaceae</taxon>
        <taxon>Candidatus Magnetobacterium</taxon>
    </lineage>
</organism>
<feature type="non-terminal residue" evidence="1">
    <location>
        <position position="1"/>
    </location>
</feature>
<reference evidence="1 2" key="1">
    <citation type="journal article" date="2020" name="J Geophys Res Biogeosci">
        <title>Magnetotaxis as an Adaptation to Enable Bacterial Shuttling of Microbial Sulfur and Sulfur Cycling Across Aquatic Oxic#Anoxic Interfaces.</title>
        <authorList>
            <person name="Li J."/>
            <person name="Liu P."/>
            <person name="Wang J."/>
            <person name="Roberts A.P."/>
            <person name="Pan Y."/>
        </authorList>
    </citation>
    <scope>NUCLEOTIDE SEQUENCE [LARGE SCALE GENOMIC DNA]</scope>
    <source>
        <strain evidence="1 2">MYR-1_YQ</strain>
    </source>
</reference>
<keyword evidence="2" id="KW-1185">Reference proteome</keyword>
<accession>A0ABS6RVW8</accession>
<gene>
    <name evidence="1" type="ORF">HWQ67_04185</name>
</gene>
<dbReference type="EMBL" id="JABXWD010000046">
    <property type="protein sequence ID" value="MBV6340776.1"/>
    <property type="molecule type" value="Genomic_DNA"/>
</dbReference>
<evidence type="ECO:0000313" key="1">
    <source>
        <dbReference type="EMBL" id="MBV6340776.1"/>
    </source>
</evidence>
<protein>
    <submittedName>
        <fullName evidence="1">DUF29 family protein</fullName>
    </submittedName>
</protein>
<name>A0ABS6RVW8_9BACT</name>
<dbReference type="Pfam" id="PF01724">
    <property type="entry name" value="DUF29"/>
    <property type="match status" value="1"/>
</dbReference>
<proteinExistence type="predicted"/>
<sequence>FLFYNADLLRQGRFAEIDLENIIEELESMARSDKIYAPVVSAQV</sequence>
<comment type="caution">
    <text evidence="1">The sequence shown here is derived from an EMBL/GenBank/DDBJ whole genome shotgun (WGS) entry which is preliminary data.</text>
</comment>
<dbReference type="Proteomes" id="UP001196980">
    <property type="component" value="Unassembled WGS sequence"/>
</dbReference>
<evidence type="ECO:0000313" key="2">
    <source>
        <dbReference type="Proteomes" id="UP001196980"/>
    </source>
</evidence>